<dbReference type="AlphaFoldDB" id="A0A4Y2K2R1"/>
<comment type="caution">
    <text evidence="1">The sequence shown here is derived from an EMBL/GenBank/DDBJ whole genome shotgun (WGS) entry which is preliminary data.</text>
</comment>
<protein>
    <submittedName>
        <fullName evidence="1">Uncharacterized protein</fullName>
    </submittedName>
</protein>
<dbReference type="OrthoDB" id="6771835at2759"/>
<accession>A0A4Y2K2R1</accession>
<dbReference type="PANTHER" id="PTHR46409">
    <property type="entry name" value="HTH PSQ-TYPE DOMAIN-CONTAINING PROTEIN"/>
    <property type="match status" value="1"/>
</dbReference>
<keyword evidence="2" id="KW-1185">Reference proteome</keyword>
<dbReference type="EMBL" id="BGPR01004118">
    <property type="protein sequence ID" value="GBM96139.1"/>
    <property type="molecule type" value="Genomic_DNA"/>
</dbReference>
<reference evidence="1 2" key="1">
    <citation type="journal article" date="2019" name="Sci. Rep.">
        <title>Orb-weaving spider Araneus ventricosus genome elucidates the spidroin gene catalogue.</title>
        <authorList>
            <person name="Kono N."/>
            <person name="Nakamura H."/>
            <person name="Ohtoshi R."/>
            <person name="Moran D.A.P."/>
            <person name="Shinohara A."/>
            <person name="Yoshida Y."/>
            <person name="Fujiwara M."/>
            <person name="Mori M."/>
            <person name="Tomita M."/>
            <person name="Arakawa K."/>
        </authorList>
    </citation>
    <scope>NUCLEOTIDE SEQUENCE [LARGE SCALE GENOMIC DNA]</scope>
</reference>
<dbReference type="Proteomes" id="UP000499080">
    <property type="component" value="Unassembled WGS sequence"/>
</dbReference>
<name>A0A4Y2K2R1_ARAVE</name>
<organism evidence="1 2">
    <name type="scientific">Araneus ventricosus</name>
    <name type="common">Orbweaver spider</name>
    <name type="synonym">Epeira ventricosa</name>
    <dbReference type="NCBI Taxonomy" id="182803"/>
    <lineage>
        <taxon>Eukaryota</taxon>
        <taxon>Metazoa</taxon>
        <taxon>Ecdysozoa</taxon>
        <taxon>Arthropoda</taxon>
        <taxon>Chelicerata</taxon>
        <taxon>Arachnida</taxon>
        <taxon>Araneae</taxon>
        <taxon>Araneomorphae</taxon>
        <taxon>Entelegynae</taxon>
        <taxon>Araneoidea</taxon>
        <taxon>Araneidae</taxon>
        <taxon>Araneus</taxon>
    </lineage>
</organism>
<dbReference type="PANTHER" id="PTHR46409:SF1">
    <property type="entry name" value="HTH PSQ-TYPE DOMAIN-CONTAINING PROTEIN"/>
    <property type="match status" value="1"/>
</dbReference>
<sequence length="124" mass="14388">MRELVLRRTLNCRQIIKVERTFHEFYIPTLNFKADDYVHLFDWHSVTLTEPPLTVSISDNELKEMILDIPVEIDILRFLCYLQAVEHCVKLVTEASAAMCGSDARDGFIRSRITSRMALPKSET</sequence>
<proteinExistence type="predicted"/>
<evidence type="ECO:0000313" key="2">
    <source>
        <dbReference type="Proteomes" id="UP000499080"/>
    </source>
</evidence>
<evidence type="ECO:0000313" key="1">
    <source>
        <dbReference type="EMBL" id="GBM96139.1"/>
    </source>
</evidence>
<gene>
    <name evidence="1" type="ORF">AVEN_44796_1</name>
</gene>